<dbReference type="Gene3D" id="1.10.443.10">
    <property type="entry name" value="Intergrase catalytic core"/>
    <property type="match status" value="1"/>
</dbReference>
<sequence length="495" mass="56191">MQGHGNRKNFSNFKKPSGSSLKKLSIYHSWCDQQNVLPDSATVEQMADFFIYLHEKRNLKAVTISGYRSAIATLHKGWNGSSVSLNKDLTNLIKGIFNSNPNIRSLLPNWDLPSVLLALCDFPFEPIYTCELKILTWKTVFLLAVATASRVSELHALSVISDSLRFEKRGVRLLPNLKFLAKSQRLGKVWNPLFIPKFDRYATDERDLLLCPCRSLKEYVKRTKSIRGQIENLFLTYQKGFCKAAAKTTLSRWIVSLIRYVYDKLPDLNLGEVRAHDTSRLATSWALFNGASVQSILQAAHWLTETTFTSFYLKDVGVEDSFAKASVSAHNTRRLATSWALFYSASVQSILQVAYWTTETTFTSFYLKDVGLEDRFAKASKPYFLYKCKSESKHICLYIYTLSHLGFDKSTVSRAIQSVTDSLVRKAAQFIRWPSHDEKQSIKHGLYRLGGFPNTIGCIDGTHIRIIAPATADEVSYVNRKNFHSVNVQAVCDHQ</sequence>
<dbReference type="EMBL" id="JARBDR010000640">
    <property type="protein sequence ID" value="KAJ8310227.1"/>
    <property type="molecule type" value="Genomic_DNA"/>
</dbReference>
<keyword evidence="3" id="KW-1185">Reference proteome</keyword>
<evidence type="ECO:0000313" key="2">
    <source>
        <dbReference type="EMBL" id="KAJ8310227.1"/>
    </source>
</evidence>
<accession>A0ABQ9F2W2</accession>
<keyword evidence="1" id="KW-0238">DNA-binding</keyword>
<feature type="non-terminal residue" evidence="2">
    <location>
        <position position="495"/>
    </location>
</feature>
<dbReference type="Proteomes" id="UP001217089">
    <property type="component" value="Unassembled WGS sequence"/>
</dbReference>
<dbReference type="InterPro" id="IPR010998">
    <property type="entry name" value="Integrase_recombinase_N"/>
</dbReference>
<comment type="caution">
    <text evidence="2">The sequence shown here is derived from an EMBL/GenBank/DDBJ whole genome shotgun (WGS) entry which is preliminary data.</text>
</comment>
<dbReference type="InterPro" id="IPR026103">
    <property type="entry name" value="HARBI1_animal"/>
</dbReference>
<organism evidence="2 3">
    <name type="scientific">Tegillarca granosa</name>
    <name type="common">Malaysian cockle</name>
    <name type="synonym">Anadara granosa</name>
    <dbReference type="NCBI Taxonomy" id="220873"/>
    <lineage>
        <taxon>Eukaryota</taxon>
        <taxon>Metazoa</taxon>
        <taxon>Spiralia</taxon>
        <taxon>Lophotrochozoa</taxon>
        <taxon>Mollusca</taxon>
        <taxon>Bivalvia</taxon>
        <taxon>Autobranchia</taxon>
        <taxon>Pteriomorphia</taxon>
        <taxon>Arcoida</taxon>
        <taxon>Arcoidea</taxon>
        <taxon>Arcidae</taxon>
        <taxon>Tegillarca</taxon>
    </lineage>
</organism>
<dbReference type="PRINTS" id="PR02086">
    <property type="entry name" value="PUTNUCHARBI1"/>
</dbReference>
<gene>
    <name evidence="2" type="ORF">KUTeg_012092</name>
</gene>
<dbReference type="PANTHER" id="PTHR35617">
    <property type="entry name" value="PHAGE_INTEGRASE DOMAIN-CONTAINING PROTEIN"/>
    <property type="match status" value="1"/>
</dbReference>
<name>A0ABQ9F2W2_TEGGR</name>
<dbReference type="InterPro" id="IPR013762">
    <property type="entry name" value="Integrase-like_cat_sf"/>
</dbReference>
<dbReference type="PANTHER" id="PTHR35617:SF3">
    <property type="entry name" value="CORE-BINDING (CB) DOMAIN-CONTAINING PROTEIN"/>
    <property type="match status" value="1"/>
</dbReference>
<evidence type="ECO:0000313" key="3">
    <source>
        <dbReference type="Proteomes" id="UP001217089"/>
    </source>
</evidence>
<proteinExistence type="predicted"/>
<evidence type="ECO:0000256" key="1">
    <source>
        <dbReference type="ARBA" id="ARBA00023125"/>
    </source>
</evidence>
<protein>
    <recommendedName>
        <fullName evidence="4">DDE Tnp4 domain-containing protein</fullName>
    </recommendedName>
</protein>
<evidence type="ECO:0008006" key="4">
    <source>
        <dbReference type="Google" id="ProtNLM"/>
    </source>
</evidence>
<reference evidence="2 3" key="1">
    <citation type="submission" date="2022-12" db="EMBL/GenBank/DDBJ databases">
        <title>Chromosome-level genome of Tegillarca granosa.</title>
        <authorList>
            <person name="Kim J."/>
        </authorList>
    </citation>
    <scope>NUCLEOTIDE SEQUENCE [LARGE SCALE GENOMIC DNA]</scope>
    <source>
        <strain evidence="2">Teg-2019</strain>
        <tissue evidence="2">Adductor muscle</tissue>
    </source>
</reference>
<dbReference type="Gene3D" id="1.10.150.130">
    <property type="match status" value="1"/>
</dbReference>
<dbReference type="SUPFAM" id="SSF47823">
    <property type="entry name" value="lambda integrase-like, N-terminal domain"/>
    <property type="match status" value="1"/>
</dbReference>